<evidence type="ECO:0000256" key="1">
    <source>
        <dbReference type="SAM" id="SignalP"/>
    </source>
</evidence>
<keyword evidence="1" id="KW-0732">Signal</keyword>
<comment type="caution">
    <text evidence="2">The sequence shown here is derived from an EMBL/GenBank/DDBJ whole genome shotgun (WGS) entry which is preliminary data.</text>
</comment>
<keyword evidence="3" id="KW-1185">Reference proteome</keyword>
<feature type="chain" id="PRO_5045864863" evidence="1">
    <location>
        <begin position="25"/>
        <end position="543"/>
    </location>
</feature>
<evidence type="ECO:0000313" key="3">
    <source>
        <dbReference type="Proteomes" id="UP001501243"/>
    </source>
</evidence>
<dbReference type="Proteomes" id="UP001501243">
    <property type="component" value="Unassembled WGS sequence"/>
</dbReference>
<name>A0ABP8QI44_9BACT</name>
<dbReference type="EMBL" id="BAABGQ010000006">
    <property type="protein sequence ID" value="GAA4503639.1"/>
    <property type="molecule type" value="Genomic_DNA"/>
</dbReference>
<reference evidence="3" key="1">
    <citation type="journal article" date="2019" name="Int. J. Syst. Evol. Microbiol.">
        <title>The Global Catalogue of Microorganisms (GCM) 10K type strain sequencing project: providing services to taxonomists for standard genome sequencing and annotation.</title>
        <authorList>
            <consortium name="The Broad Institute Genomics Platform"/>
            <consortium name="The Broad Institute Genome Sequencing Center for Infectious Disease"/>
            <person name="Wu L."/>
            <person name="Ma J."/>
        </authorList>
    </citation>
    <scope>NUCLEOTIDE SEQUENCE [LARGE SCALE GENOMIC DNA]</scope>
    <source>
        <strain evidence="3">JCM 17841</strain>
    </source>
</reference>
<organism evidence="2 3">
    <name type="scientific">Hymenobacter ginsengisoli</name>
    <dbReference type="NCBI Taxonomy" id="1051626"/>
    <lineage>
        <taxon>Bacteria</taxon>
        <taxon>Pseudomonadati</taxon>
        <taxon>Bacteroidota</taxon>
        <taxon>Cytophagia</taxon>
        <taxon>Cytophagales</taxon>
        <taxon>Hymenobacteraceae</taxon>
        <taxon>Hymenobacter</taxon>
    </lineage>
</organism>
<proteinExistence type="predicted"/>
<gene>
    <name evidence="2" type="ORF">GCM10023172_28830</name>
</gene>
<keyword evidence="2" id="KW-0675">Receptor</keyword>
<accession>A0ABP8QI44</accession>
<protein>
    <submittedName>
        <fullName evidence="2">TonB-dependent receptor</fullName>
    </submittedName>
</protein>
<sequence length="543" mass="57881">MKHAFMGLAAMLGGFLTISHAAHAQGGYANDALLYMRQNPAGTARTLGLAGANVSLGADFGNLTSNPAGLGFFTKSEVSLTPGVGFGTTNAVQATNSAAVGNNFPSLSQTANSFHIASAGLVFANRRPDSDNTSDWRGGSFALGFTRLADFNQGLHYQNSTDDNHSFFQRLREPYNNGDYTSAEYQSNVQDIYNQYNTHTYTNIDGLAYGTGLVDQVEVPNPGTGSASTQTVFRVGSPAPTNDPKASAALRAARKGAITQTEDILTKGSLSQFDLGYGGNYRDRLYIGGGVGIVSLNRTRNSTFSESSAGQQDFMSTDYLKTTGTGINARLGVIVRAADALRFGASIQTPTYIRLTEQYSTSLTANTLYAAQGTTASLSTQPGTFEYSVTTPFRANGGATAVLGKVGFITADVEYVGYAQAKFNTTDGSSDQGLNDGNANIANNYRSVVNFRVGAEARLDVFRLRAGYAYYSSPYQYNAIDRSQQYYSVGAGVRTKSFFVDVAGLYLTGKDQYQPYSLAYVAPPTVNQTTNRFTASLTGGLLF</sequence>
<dbReference type="Gene3D" id="2.40.160.60">
    <property type="entry name" value="Outer membrane protein transport protein (OMPP1/FadL/TodX)"/>
    <property type="match status" value="1"/>
</dbReference>
<dbReference type="SUPFAM" id="SSF56935">
    <property type="entry name" value="Porins"/>
    <property type="match status" value="1"/>
</dbReference>
<dbReference type="RefSeq" id="WP_208129745.1">
    <property type="nucleotide sequence ID" value="NZ_BAABGQ010000006.1"/>
</dbReference>
<feature type="signal peptide" evidence="1">
    <location>
        <begin position="1"/>
        <end position="24"/>
    </location>
</feature>
<evidence type="ECO:0000313" key="2">
    <source>
        <dbReference type="EMBL" id="GAA4503639.1"/>
    </source>
</evidence>